<sequence>MAQGMMEVTRDRFHLLDPDIYILQGFFPKESRLEAFLDSTPIAAKISDWEAASAWERYQLQTMPAGARRVTVFLRLPENLKSFRQLKLYAAEGKNRKLWYAVRVSELLKKRQGPGYYVEEARLDPADRSFVLRGWTVFRTPVEILVTDGQGRTVPCELLRSRRTDVEELYQEAEIHDQCGFVLRLRGKLPGLLQVEFRSGTASSFLKMRLTRAALLGRRAGQILKKALRYGKIYGIGTVAEKAAGKLFGKKDRPVVYDQWLKKHLPSQGELERQRREKFSYCPLFSVVVPLYRTPEPYLEKLIQSVQAQTYGKWELCLSDGSGPDSPLREILERYIRQDSRIRVRFHDQALKIAENTNEAIRAASGDYLVFADHDDALTPDALYAFAKAANENPETDIFYSDEDKMSMDGGKFFQPHMKPDFNPDLLCTVNYICHLFAARKELVERLGGLRPEYDGAQDYDLILRCTEETEHICHIPRILYHWRSHEDSTAENPESKRYAFEAGRRAVQAHFDRLGIPAEVTEGEYLGLYRTKYLWKEKPLVSVLIPNKDHTEDLDRCLQSLEKCTYKNLEYLIIENNSEQEETFRYYRKLESSNPRVRVIEWKEGFNYSAINNFGAEQARGEYLLLLNNDTEIINPDCLEELLGYCMRKDVGAVGARLYYGDDTIQHAGVVIGFGGIAGHCFVQQPRGASGYCHRIICAQDYSAVTAACMMVKKSAFREVGGLTEELAVAFNDIDFCMKLRRAGYLIVYNPYAELYHYESKSRGLEDTPEKKERFNREVALFNSRWPEILEKGDPYYNPNLTLESQDFSLRRL</sequence>
<dbReference type="InterPro" id="IPR029044">
    <property type="entry name" value="Nucleotide-diphossugar_trans"/>
</dbReference>
<dbReference type="SUPFAM" id="SSF53448">
    <property type="entry name" value="Nucleotide-diphospho-sugar transferases"/>
    <property type="match status" value="2"/>
</dbReference>
<proteinExistence type="predicted"/>
<organism evidence="2 3">
    <name type="scientific">Candidatus Scatomonas pullistercoris</name>
    <dbReference type="NCBI Taxonomy" id="2840920"/>
    <lineage>
        <taxon>Bacteria</taxon>
        <taxon>Bacillati</taxon>
        <taxon>Bacillota</taxon>
        <taxon>Clostridia</taxon>
        <taxon>Lachnospirales</taxon>
        <taxon>Lachnospiraceae</taxon>
        <taxon>Lachnospiraceae incertae sedis</taxon>
        <taxon>Candidatus Scatomonas</taxon>
    </lineage>
</organism>
<dbReference type="CDD" id="cd04184">
    <property type="entry name" value="GT2_RfbC_Mx_like"/>
    <property type="match status" value="1"/>
</dbReference>
<dbReference type="Gene3D" id="3.90.550.10">
    <property type="entry name" value="Spore Coat Polysaccharide Biosynthesis Protein SpsA, Chain A"/>
    <property type="match status" value="2"/>
</dbReference>
<feature type="domain" description="Glycosyltransferase 2-like" evidence="1">
    <location>
        <begin position="286"/>
        <end position="399"/>
    </location>
</feature>
<dbReference type="Pfam" id="PF00535">
    <property type="entry name" value="Glycos_transf_2"/>
    <property type="match status" value="2"/>
</dbReference>
<comment type="caution">
    <text evidence="2">The sequence shown here is derived from an EMBL/GenBank/DDBJ whole genome shotgun (WGS) entry which is preliminary data.</text>
</comment>
<dbReference type="GO" id="GO:0016757">
    <property type="term" value="F:glycosyltransferase activity"/>
    <property type="evidence" value="ECO:0007669"/>
    <property type="project" value="UniProtKB-KW"/>
</dbReference>
<accession>A0A9D1P438</accession>
<protein>
    <submittedName>
        <fullName evidence="2">Glycosyltransferase family 2 protein</fullName>
    </submittedName>
</protein>
<dbReference type="CDD" id="cd04186">
    <property type="entry name" value="GT_2_like_c"/>
    <property type="match status" value="1"/>
</dbReference>
<reference evidence="2" key="2">
    <citation type="journal article" date="2021" name="PeerJ">
        <title>Extensive microbial diversity within the chicken gut microbiome revealed by metagenomics and culture.</title>
        <authorList>
            <person name="Gilroy R."/>
            <person name="Ravi A."/>
            <person name="Getino M."/>
            <person name="Pursley I."/>
            <person name="Horton D.L."/>
            <person name="Alikhan N.F."/>
            <person name="Baker D."/>
            <person name="Gharbi K."/>
            <person name="Hall N."/>
            <person name="Watson M."/>
            <person name="Adriaenssens E.M."/>
            <person name="Foster-Nyarko E."/>
            <person name="Jarju S."/>
            <person name="Secka A."/>
            <person name="Antonio M."/>
            <person name="Oren A."/>
            <person name="Chaudhuri R.R."/>
            <person name="La Ragione R."/>
            <person name="Hildebrand F."/>
            <person name="Pallen M.J."/>
        </authorList>
    </citation>
    <scope>NUCLEOTIDE SEQUENCE</scope>
    <source>
        <strain evidence="2">CHK188-20938</strain>
    </source>
</reference>
<gene>
    <name evidence="2" type="ORF">IAB71_05530</name>
</gene>
<dbReference type="Proteomes" id="UP000824169">
    <property type="component" value="Unassembled WGS sequence"/>
</dbReference>
<evidence type="ECO:0000259" key="1">
    <source>
        <dbReference type="Pfam" id="PF00535"/>
    </source>
</evidence>
<dbReference type="PANTHER" id="PTHR43179:SF7">
    <property type="entry name" value="RHAMNOSYLTRANSFERASE WBBL"/>
    <property type="match status" value="1"/>
</dbReference>
<reference evidence="2" key="1">
    <citation type="submission" date="2020-10" db="EMBL/GenBank/DDBJ databases">
        <authorList>
            <person name="Gilroy R."/>
        </authorList>
    </citation>
    <scope>NUCLEOTIDE SEQUENCE</scope>
    <source>
        <strain evidence="2">CHK188-20938</strain>
    </source>
</reference>
<name>A0A9D1P438_9FIRM</name>
<evidence type="ECO:0000313" key="2">
    <source>
        <dbReference type="EMBL" id="HIV25238.1"/>
    </source>
</evidence>
<dbReference type="InterPro" id="IPR001173">
    <property type="entry name" value="Glyco_trans_2-like"/>
</dbReference>
<evidence type="ECO:0000313" key="3">
    <source>
        <dbReference type="Proteomes" id="UP000824169"/>
    </source>
</evidence>
<dbReference type="PANTHER" id="PTHR43179">
    <property type="entry name" value="RHAMNOSYLTRANSFERASE WBBL"/>
    <property type="match status" value="1"/>
</dbReference>
<dbReference type="AlphaFoldDB" id="A0A9D1P438"/>
<dbReference type="EMBL" id="DVOO01000015">
    <property type="protein sequence ID" value="HIV25238.1"/>
    <property type="molecule type" value="Genomic_DNA"/>
</dbReference>
<feature type="domain" description="Glycosyltransferase 2-like" evidence="1">
    <location>
        <begin position="543"/>
        <end position="665"/>
    </location>
</feature>